<feature type="transmembrane region" description="Helical" evidence="6">
    <location>
        <begin position="159"/>
        <end position="179"/>
    </location>
</feature>
<keyword evidence="4 6" id="KW-1133">Transmembrane helix</keyword>
<evidence type="ECO:0000256" key="3">
    <source>
        <dbReference type="ARBA" id="ARBA00022692"/>
    </source>
</evidence>
<accession>A0A7S2J7Z9</accession>
<keyword evidence="5 6" id="KW-0472">Membrane</keyword>
<name>A0A7S2J7Z9_9DINO</name>
<organism evidence="8">
    <name type="scientific">Alexandrium andersonii</name>
    <dbReference type="NCBI Taxonomy" id="327968"/>
    <lineage>
        <taxon>Eukaryota</taxon>
        <taxon>Sar</taxon>
        <taxon>Alveolata</taxon>
        <taxon>Dinophyceae</taxon>
        <taxon>Gonyaulacales</taxon>
        <taxon>Pyrocystaceae</taxon>
        <taxon>Alexandrium</taxon>
    </lineage>
</organism>
<dbReference type="PANTHER" id="PTHR10778">
    <property type="entry name" value="SOLUTE CARRIER FAMILY 35 MEMBER B"/>
    <property type="match status" value="1"/>
</dbReference>
<dbReference type="PANTHER" id="PTHR10778:SF13">
    <property type="entry name" value="ADENOSINE 3'-PHOSPHO 5'-PHOSPHOSULFATE TRANSPORTER 1"/>
    <property type="match status" value="1"/>
</dbReference>
<evidence type="ECO:0000256" key="4">
    <source>
        <dbReference type="ARBA" id="ARBA00022989"/>
    </source>
</evidence>
<keyword evidence="3 6" id="KW-0812">Transmembrane</keyword>
<evidence type="ECO:0000256" key="1">
    <source>
        <dbReference type="ARBA" id="ARBA00004141"/>
    </source>
</evidence>
<evidence type="ECO:0000256" key="6">
    <source>
        <dbReference type="SAM" id="Phobius"/>
    </source>
</evidence>
<proteinExistence type="predicted"/>
<evidence type="ECO:0000256" key="7">
    <source>
        <dbReference type="SAM" id="SignalP"/>
    </source>
</evidence>
<gene>
    <name evidence="8" type="ORF">AAND1436_LOCUS47846</name>
</gene>
<evidence type="ECO:0000256" key="2">
    <source>
        <dbReference type="ARBA" id="ARBA00022448"/>
    </source>
</evidence>
<dbReference type="GO" id="GO:0000139">
    <property type="term" value="C:Golgi membrane"/>
    <property type="evidence" value="ECO:0007669"/>
    <property type="project" value="TreeGrafter"/>
</dbReference>
<feature type="transmembrane region" description="Helical" evidence="6">
    <location>
        <begin position="350"/>
        <end position="372"/>
    </location>
</feature>
<feature type="transmembrane region" description="Helical" evidence="6">
    <location>
        <begin position="59"/>
        <end position="80"/>
    </location>
</feature>
<evidence type="ECO:0000256" key="5">
    <source>
        <dbReference type="ARBA" id="ARBA00023136"/>
    </source>
</evidence>
<keyword evidence="7" id="KW-0732">Signal</keyword>
<feature type="transmembrane region" description="Helical" evidence="6">
    <location>
        <begin position="30"/>
        <end position="52"/>
    </location>
</feature>
<dbReference type="AlphaFoldDB" id="A0A7S2J7Z9"/>
<feature type="transmembrane region" description="Helical" evidence="6">
    <location>
        <begin position="437"/>
        <end position="455"/>
    </location>
</feature>
<dbReference type="GO" id="GO:0046964">
    <property type="term" value="F:3'-phosphoadenosine 5'-phosphosulfate transmembrane transporter activity"/>
    <property type="evidence" value="ECO:0007669"/>
    <property type="project" value="TreeGrafter"/>
</dbReference>
<feature type="transmembrane region" description="Helical" evidence="6">
    <location>
        <begin position="313"/>
        <end position="330"/>
    </location>
</feature>
<feature type="transmembrane region" description="Helical" evidence="6">
    <location>
        <begin position="191"/>
        <end position="215"/>
    </location>
</feature>
<dbReference type="EMBL" id="HBGQ01100106">
    <property type="protein sequence ID" value="CAD9540321.1"/>
    <property type="molecule type" value="Transcribed_RNA"/>
</dbReference>
<comment type="subcellular location">
    <subcellularLocation>
        <location evidence="1">Membrane</location>
        <topology evidence="1">Multi-pass membrane protein</topology>
    </subcellularLocation>
</comment>
<feature type="signal peptide" evidence="7">
    <location>
        <begin position="1"/>
        <end position="15"/>
    </location>
</feature>
<feature type="transmembrane region" description="Helical" evidence="6">
    <location>
        <begin position="281"/>
        <end position="301"/>
    </location>
</feature>
<protein>
    <submittedName>
        <fullName evidence="8">Uncharacterized protein</fullName>
    </submittedName>
</protein>
<sequence length="467" mass="51565">MIAFFLMLVVMLASGQLTHTVRFFLHHPEAILQAFVLSLCSSLTQMLISYTIKHFGPVVFTIIATTRQVISVCISAMLFMHHISTLAWLAAVLVFGTVFGRVLRTRMQEIREEPRDDPIEASSDAGSRTEAAQQVLAEPDGVLPHQRSFMEALRSGSKMWRLAVCFVGIHVPLGFYSVAQEFMATHTFDGAQFRFPMFLIAANRTGASLFAITVLKLQGIKIFSPILLWAIIPASANFFATFCQYKALYFLRYPAQSLMKSMKVLPVMLCGRLLKNRTYTYLDYAEAVLITGLVCFFTWNFNNDKVSLSENKGILPGILLMLGYVVSDSFTSNSEDLIFQRAHLDPGQMLLGMQACSGIVAWGTMLAGGHLLPAVRFLLAHSEACLHVAILVMAEACGAYACTVTVRLFGPAVFTLLLISHQLVSLLVSVALFNHEVSWPSCLCLAVVALVVLTSSMRRVGISKKLV</sequence>
<dbReference type="GO" id="GO:0005789">
    <property type="term" value="C:endoplasmic reticulum membrane"/>
    <property type="evidence" value="ECO:0007669"/>
    <property type="project" value="TreeGrafter"/>
</dbReference>
<feature type="transmembrane region" description="Helical" evidence="6">
    <location>
        <begin position="408"/>
        <end position="431"/>
    </location>
</feature>
<feature type="transmembrane region" description="Helical" evidence="6">
    <location>
        <begin position="227"/>
        <end position="251"/>
    </location>
</feature>
<feature type="chain" id="PRO_5030995742" evidence="7">
    <location>
        <begin position="16"/>
        <end position="467"/>
    </location>
</feature>
<dbReference type="Pfam" id="PF08449">
    <property type="entry name" value="UAA"/>
    <property type="match status" value="2"/>
</dbReference>
<keyword evidence="2" id="KW-0813">Transport</keyword>
<reference evidence="8" key="1">
    <citation type="submission" date="2021-01" db="EMBL/GenBank/DDBJ databases">
        <authorList>
            <person name="Corre E."/>
            <person name="Pelletier E."/>
            <person name="Niang G."/>
            <person name="Scheremetjew M."/>
            <person name="Finn R."/>
            <person name="Kale V."/>
            <person name="Holt S."/>
            <person name="Cochrane G."/>
            <person name="Meng A."/>
            <person name="Brown T."/>
            <person name="Cohen L."/>
        </authorList>
    </citation>
    <scope>NUCLEOTIDE SEQUENCE</scope>
    <source>
        <strain evidence="8">CCMP2222</strain>
    </source>
</reference>
<evidence type="ECO:0000313" key="8">
    <source>
        <dbReference type="EMBL" id="CAD9540321.1"/>
    </source>
</evidence>
<dbReference type="InterPro" id="IPR013657">
    <property type="entry name" value="SCL35B1-4/HUT1"/>
</dbReference>
<feature type="transmembrane region" description="Helical" evidence="6">
    <location>
        <begin position="378"/>
        <end position="401"/>
    </location>
</feature>
<feature type="transmembrane region" description="Helical" evidence="6">
    <location>
        <begin position="86"/>
        <end position="103"/>
    </location>
</feature>